<proteinExistence type="predicted"/>
<name>A0A392MJU2_9FABA</name>
<feature type="domain" description="Reverse transcriptase zinc-binding" evidence="1">
    <location>
        <begin position="72"/>
        <end position="119"/>
    </location>
</feature>
<sequence length="162" mass="18566">MGSWVEDQWVWNLRFRRDLFVWELNLLGNLLEILNGSPISIAVNSWCWKHDSCGFFLVKSAYMVLRQSTADEDRLPTRHNLWKQGVITDVGASMCDLCGLGYESVDHLFGSCNQISPIWYVILMWLGVEWVSPRGILGCFEIFMGMDTFSAECLVDMVKLSS</sequence>
<comment type="caution">
    <text evidence="2">The sequence shown here is derived from an EMBL/GenBank/DDBJ whole genome shotgun (WGS) entry which is preliminary data.</text>
</comment>
<accession>A0A392MJU2</accession>
<protein>
    <submittedName>
        <fullName evidence="2">Ribonuclease H</fullName>
    </submittedName>
</protein>
<gene>
    <name evidence="2" type="ORF">A2U01_0008223</name>
</gene>
<keyword evidence="3" id="KW-1185">Reference proteome</keyword>
<dbReference type="Pfam" id="PF13966">
    <property type="entry name" value="zf-RVT"/>
    <property type="match status" value="1"/>
</dbReference>
<evidence type="ECO:0000313" key="2">
    <source>
        <dbReference type="EMBL" id="MCH87355.1"/>
    </source>
</evidence>
<reference evidence="2 3" key="1">
    <citation type="journal article" date="2018" name="Front. Plant Sci.">
        <title>Red Clover (Trifolium pratense) and Zigzag Clover (T. medium) - A Picture of Genomic Similarities and Differences.</title>
        <authorList>
            <person name="Dluhosova J."/>
            <person name="Istvanek J."/>
            <person name="Nedelnik J."/>
            <person name="Repkova J."/>
        </authorList>
    </citation>
    <scope>NUCLEOTIDE SEQUENCE [LARGE SCALE GENOMIC DNA]</scope>
    <source>
        <strain evidence="3">cv. 10/8</strain>
        <tissue evidence="2">Leaf</tissue>
    </source>
</reference>
<dbReference type="EMBL" id="LXQA010012038">
    <property type="protein sequence ID" value="MCH87355.1"/>
    <property type="molecule type" value="Genomic_DNA"/>
</dbReference>
<evidence type="ECO:0000313" key="3">
    <source>
        <dbReference type="Proteomes" id="UP000265520"/>
    </source>
</evidence>
<dbReference type="Proteomes" id="UP000265520">
    <property type="component" value="Unassembled WGS sequence"/>
</dbReference>
<evidence type="ECO:0000259" key="1">
    <source>
        <dbReference type="Pfam" id="PF13966"/>
    </source>
</evidence>
<dbReference type="InterPro" id="IPR026960">
    <property type="entry name" value="RVT-Znf"/>
</dbReference>
<organism evidence="2 3">
    <name type="scientific">Trifolium medium</name>
    <dbReference type="NCBI Taxonomy" id="97028"/>
    <lineage>
        <taxon>Eukaryota</taxon>
        <taxon>Viridiplantae</taxon>
        <taxon>Streptophyta</taxon>
        <taxon>Embryophyta</taxon>
        <taxon>Tracheophyta</taxon>
        <taxon>Spermatophyta</taxon>
        <taxon>Magnoliopsida</taxon>
        <taxon>eudicotyledons</taxon>
        <taxon>Gunneridae</taxon>
        <taxon>Pentapetalae</taxon>
        <taxon>rosids</taxon>
        <taxon>fabids</taxon>
        <taxon>Fabales</taxon>
        <taxon>Fabaceae</taxon>
        <taxon>Papilionoideae</taxon>
        <taxon>50 kb inversion clade</taxon>
        <taxon>NPAAA clade</taxon>
        <taxon>Hologalegina</taxon>
        <taxon>IRL clade</taxon>
        <taxon>Trifolieae</taxon>
        <taxon>Trifolium</taxon>
    </lineage>
</organism>
<dbReference type="AlphaFoldDB" id="A0A392MJU2"/>